<proteinExistence type="predicted"/>
<reference evidence="1 2" key="1">
    <citation type="journal article" date="2015" name="Genome Announc.">
        <title>Expanding the biotechnology potential of lactobacilli through comparative genomics of 213 strains and associated genera.</title>
        <authorList>
            <person name="Sun Z."/>
            <person name="Harris H.M."/>
            <person name="McCann A."/>
            <person name="Guo C."/>
            <person name="Argimon S."/>
            <person name="Zhang W."/>
            <person name="Yang X."/>
            <person name="Jeffery I.B."/>
            <person name="Cooney J.C."/>
            <person name="Kagawa T.F."/>
            <person name="Liu W."/>
            <person name="Song Y."/>
            <person name="Salvetti E."/>
            <person name="Wrobel A."/>
            <person name="Rasinkangas P."/>
            <person name="Parkhill J."/>
            <person name="Rea M.C."/>
            <person name="O'Sullivan O."/>
            <person name="Ritari J."/>
            <person name="Douillard F.P."/>
            <person name="Paul Ross R."/>
            <person name="Yang R."/>
            <person name="Briner A.E."/>
            <person name="Felis G.E."/>
            <person name="de Vos W.M."/>
            <person name="Barrangou R."/>
            <person name="Klaenhammer T.R."/>
            <person name="Caufield P.W."/>
            <person name="Cui Y."/>
            <person name="Zhang H."/>
            <person name="O'Toole P.W."/>
        </authorList>
    </citation>
    <scope>NUCLEOTIDE SEQUENCE [LARGE SCALE GENOMIC DNA]</scope>
    <source>
        <strain evidence="1 2">DSM 20505</strain>
    </source>
</reference>
<dbReference type="RefSeq" id="WP_054676477.1">
    <property type="nucleotide sequence ID" value="NZ_AYYO01000003.1"/>
</dbReference>
<accession>A0A0R1ZQB2</accession>
<protein>
    <submittedName>
        <fullName evidence="1">Uncharacterized protein</fullName>
    </submittedName>
</protein>
<evidence type="ECO:0000313" key="2">
    <source>
        <dbReference type="Proteomes" id="UP000051679"/>
    </source>
</evidence>
<dbReference type="STRING" id="1291052.FC18_GL002045"/>
<dbReference type="Proteomes" id="UP000051679">
    <property type="component" value="Unassembled WGS sequence"/>
</dbReference>
<gene>
    <name evidence="1" type="ORF">FC18_GL002045</name>
</gene>
<dbReference type="AlphaFoldDB" id="A0A0R1ZQB2"/>
<dbReference type="EMBL" id="AYYO01000003">
    <property type="protein sequence ID" value="KRM56562.1"/>
    <property type="molecule type" value="Genomic_DNA"/>
</dbReference>
<sequence>MATNYVELMDKLRAGEIDEIDISPANFMEFRAAWTNYPERKEIVGTAKRGGNIIYHYESANA</sequence>
<organism evidence="1 2">
    <name type="scientific">Lacticaseibacillus sharpeae JCM 1186 = DSM 20505</name>
    <dbReference type="NCBI Taxonomy" id="1291052"/>
    <lineage>
        <taxon>Bacteria</taxon>
        <taxon>Bacillati</taxon>
        <taxon>Bacillota</taxon>
        <taxon>Bacilli</taxon>
        <taxon>Lactobacillales</taxon>
        <taxon>Lactobacillaceae</taxon>
        <taxon>Lacticaseibacillus</taxon>
    </lineage>
</organism>
<dbReference type="OrthoDB" id="2146345at2"/>
<keyword evidence="2" id="KW-1185">Reference proteome</keyword>
<comment type="caution">
    <text evidence="1">The sequence shown here is derived from an EMBL/GenBank/DDBJ whole genome shotgun (WGS) entry which is preliminary data.</text>
</comment>
<evidence type="ECO:0000313" key="1">
    <source>
        <dbReference type="EMBL" id="KRM56562.1"/>
    </source>
</evidence>
<name>A0A0R1ZQB2_9LACO</name>
<dbReference type="PATRIC" id="fig|1291052.5.peg.2107"/>